<dbReference type="PIRSF" id="PIRSF000443">
    <property type="entry name" value="Homoser_Ac_trans"/>
    <property type="match status" value="1"/>
</dbReference>
<dbReference type="GO" id="GO:0009092">
    <property type="term" value="P:homoserine metabolic process"/>
    <property type="evidence" value="ECO:0007669"/>
    <property type="project" value="TreeGrafter"/>
</dbReference>
<dbReference type="FunFam" id="1.10.1740.110:FF:000001">
    <property type="entry name" value="Homoserine O-acetyltransferase"/>
    <property type="match status" value="1"/>
</dbReference>
<dbReference type="GO" id="GO:0009086">
    <property type="term" value="P:methionine biosynthetic process"/>
    <property type="evidence" value="ECO:0007669"/>
    <property type="project" value="UniProtKB-UniRule"/>
</dbReference>
<evidence type="ECO:0000259" key="9">
    <source>
        <dbReference type="Pfam" id="PF00561"/>
    </source>
</evidence>
<feature type="active site" description="Nucleophile" evidence="7 8">
    <location>
        <position position="150"/>
    </location>
</feature>
<dbReference type="UniPathway" id="UPA00051">
    <property type="reaction ID" value="UER00074"/>
</dbReference>
<dbReference type="NCBIfam" id="NF001209">
    <property type="entry name" value="PRK00175.1"/>
    <property type="match status" value="1"/>
</dbReference>
<reference evidence="10 11" key="1">
    <citation type="submission" date="2018-04" db="EMBL/GenBank/DDBJ databases">
        <title>Genomic Encyclopedia of Archaeal and Bacterial Type Strains, Phase II (KMG-II): from individual species to whole genera.</title>
        <authorList>
            <person name="Goeker M."/>
        </authorList>
    </citation>
    <scope>NUCLEOTIDE SEQUENCE [LARGE SCALE GENOMIC DNA]</scope>
    <source>
        <strain evidence="10 11">DSM 45787</strain>
    </source>
</reference>
<comment type="subcellular location">
    <subcellularLocation>
        <location evidence="7">Cytoplasm</location>
    </subcellularLocation>
</comment>
<dbReference type="Pfam" id="PF00561">
    <property type="entry name" value="Abhydrolase_1"/>
    <property type="match status" value="1"/>
</dbReference>
<proteinExistence type="inferred from homology"/>
<protein>
    <recommendedName>
        <fullName evidence="7">Homoserine O-acetyltransferase</fullName>
        <shortName evidence="7">HAT</shortName>
        <ecNumber evidence="7">2.3.1.31</ecNumber>
    </recommendedName>
    <alternativeName>
        <fullName evidence="7">Homoserine transacetylase</fullName>
        <shortName evidence="7">HTA</shortName>
    </alternativeName>
</protein>
<evidence type="ECO:0000256" key="1">
    <source>
        <dbReference type="ARBA" id="ARBA00011738"/>
    </source>
</evidence>
<keyword evidence="3 7" id="KW-0028">Amino-acid biosynthesis</keyword>
<organism evidence="10 11">
    <name type="scientific">Melghirimyces profundicolus</name>
    <dbReference type="NCBI Taxonomy" id="1242148"/>
    <lineage>
        <taxon>Bacteria</taxon>
        <taxon>Bacillati</taxon>
        <taxon>Bacillota</taxon>
        <taxon>Bacilli</taxon>
        <taxon>Bacillales</taxon>
        <taxon>Thermoactinomycetaceae</taxon>
        <taxon>Melghirimyces</taxon>
    </lineage>
</organism>
<evidence type="ECO:0000256" key="8">
    <source>
        <dbReference type="PIRSR" id="PIRSR000443-1"/>
    </source>
</evidence>
<dbReference type="PANTHER" id="PTHR32268:SF11">
    <property type="entry name" value="HOMOSERINE O-ACETYLTRANSFERASE"/>
    <property type="match status" value="1"/>
</dbReference>
<evidence type="ECO:0000256" key="4">
    <source>
        <dbReference type="ARBA" id="ARBA00022679"/>
    </source>
</evidence>
<keyword evidence="4 7" id="KW-0808">Transferase</keyword>
<dbReference type="Gene3D" id="3.40.50.1820">
    <property type="entry name" value="alpha/beta hydrolase"/>
    <property type="match status" value="1"/>
</dbReference>
<comment type="caution">
    <text evidence="10">The sequence shown here is derived from an EMBL/GenBank/DDBJ whole genome shotgun (WGS) entry which is preliminary data.</text>
</comment>
<dbReference type="EC" id="2.3.1.31" evidence="7"/>
<dbReference type="NCBIfam" id="TIGR01392">
    <property type="entry name" value="homoserO_Ac_trn"/>
    <property type="match status" value="1"/>
</dbReference>
<feature type="active site" evidence="7 8">
    <location>
        <position position="346"/>
    </location>
</feature>
<dbReference type="AlphaFoldDB" id="A0A2T6BTF0"/>
<dbReference type="OrthoDB" id="9800754at2"/>
<keyword evidence="11" id="KW-1185">Reference proteome</keyword>
<accession>A0A2T6BTF0</accession>
<dbReference type="SUPFAM" id="SSF53474">
    <property type="entry name" value="alpha/beta-Hydrolases"/>
    <property type="match status" value="1"/>
</dbReference>
<evidence type="ECO:0000256" key="5">
    <source>
        <dbReference type="ARBA" id="ARBA00023167"/>
    </source>
</evidence>
<comment type="similarity">
    <text evidence="7">Belongs to the AB hydrolase superfamily. MetX family.</text>
</comment>
<evidence type="ECO:0000256" key="2">
    <source>
        <dbReference type="ARBA" id="ARBA00022490"/>
    </source>
</evidence>
<comment type="function">
    <text evidence="7">Transfers an acetyl group from acetyl-CoA to L-homoserine, forming acetyl-L-homoserine.</text>
</comment>
<evidence type="ECO:0000256" key="6">
    <source>
        <dbReference type="ARBA" id="ARBA00023315"/>
    </source>
</evidence>
<dbReference type="InterPro" id="IPR008220">
    <property type="entry name" value="HAT_MetX-like"/>
</dbReference>
<dbReference type="Proteomes" id="UP000244240">
    <property type="component" value="Unassembled WGS sequence"/>
</dbReference>
<dbReference type="GO" id="GO:0004414">
    <property type="term" value="F:homoserine O-acetyltransferase activity"/>
    <property type="evidence" value="ECO:0007669"/>
    <property type="project" value="UniProtKB-UniRule"/>
</dbReference>
<feature type="binding site" evidence="7">
    <location>
        <position position="347"/>
    </location>
    <ligand>
        <name>substrate</name>
    </ligand>
</feature>
<dbReference type="HAMAP" id="MF_00296">
    <property type="entry name" value="MetX_acyltransf"/>
    <property type="match status" value="1"/>
</dbReference>
<feature type="binding site" evidence="7">
    <location>
        <position position="219"/>
    </location>
    <ligand>
        <name>substrate</name>
    </ligand>
</feature>
<keyword evidence="5 7" id="KW-0486">Methionine biosynthesis</keyword>
<evidence type="ECO:0000256" key="7">
    <source>
        <dbReference type="HAMAP-Rule" id="MF_00296"/>
    </source>
</evidence>
<comment type="pathway">
    <text evidence="7">Amino-acid biosynthesis; L-methionine biosynthesis via de novo pathway; O-acetyl-L-homoserine from L-homoserine: step 1/1.</text>
</comment>
<dbReference type="RefSeq" id="WP_108023607.1">
    <property type="nucleotide sequence ID" value="NZ_QBKR01000012.1"/>
</dbReference>
<comment type="caution">
    <text evidence="7">Lacks conserved residue(s) required for the propagation of feature annotation.</text>
</comment>
<dbReference type="InterPro" id="IPR029058">
    <property type="entry name" value="AB_hydrolase_fold"/>
</dbReference>
<name>A0A2T6BTF0_9BACL</name>
<comment type="subunit">
    <text evidence="1 7">Homodimer.</text>
</comment>
<keyword evidence="2 7" id="KW-0963">Cytoplasm</keyword>
<dbReference type="InterPro" id="IPR000073">
    <property type="entry name" value="AB_hydrolase_1"/>
</dbReference>
<evidence type="ECO:0000256" key="3">
    <source>
        <dbReference type="ARBA" id="ARBA00022605"/>
    </source>
</evidence>
<feature type="domain" description="AB hydrolase-1" evidence="9">
    <location>
        <begin position="48"/>
        <end position="352"/>
    </location>
</feature>
<dbReference type="PANTHER" id="PTHR32268">
    <property type="entry name" value="HOMOSERINE O-ACETYLTRANSFERASE"/>
    <property type="match status" value="1"/>
</dbReference>
<evidence type="ECO:0000313" key="10">
    <source>
        <dbReference type="EMBL" id="PTX59333.1"/>
    </source>
</evidence>
<dbReference type="GO" id="GO:0005737">
    <property type="term" value="C:cytoplasm"/>
    <property type="evidence" value="ECO:0007669"/>
    <property type="project" value="UniProtKB-SubCell"/>
</dbReference>
<gene>
    <name evidence="7" type="primary">metXA</name>
    <name evidence="10" type="ORF">C8P63_11228</name>
</gene>
<dbReference type="EMBL" id="QBKR01000012">
    <property type="protein sequence ID" value="PTX59333.1"/>
    <property type="molecule type" value="Genomic_DNA"/>
</dbReference>
<keyword evidence="6 7" id="KW-0012">Acyltransferase</keyword>
<sequence length="379" mass="41676">MLMPVTARIFERRTVSVGSVRLEGGGTLPEVEVAMETAGRAPEPDGSNVVVVCHALTGDAHAVGDEEDPGWWDGLVGSGKAVDTDRFHVVTMNVLAGCNGTTGPSSVNPDTGRPYGSSFPFVSIRDMVHVQKRVLEQLGIDRVNMLIGGSMGGMMVLEWGVMFPRFARKLVPIATASSLTPTAIAYNDIGRQAILSDPDYQGGHYYPGQGPVNGMALARMTAMVTYRTPQLFEKRFSRKLQAEGPVTRMNSLFQVESYLRYQGKKLVDRFDANSYLYLLKAMDTHDLGRGRGGVEKALSRVEAEVLVIGIREDQLFPIHQQRELHQTLSRLGKSCDLLEISSDYGHDAFLVDFEETGERIRSFLETYEVQSGSPKDRVG</sequence>
<feature type="active site" evidence="7 8">
    <location>
        <position position="313"/>
    </location>
</feature>
<evidence type="ECO:0000313" key="11">
    <source>
        <dbReference type="Proteomes" id="UP000244240"/>
    </source>
</evidence>
<dbReference type="Gene3D" id="1.10.1740.110">
    <property type="match status" value="1"/>
</dbReference>
<comment type="catalytic activity">
    <reaction evidence="7">
        <text>L-homoserine + acetyl-CoA = O-acetyl-L-homoserine + CoA</text>
        <dbReference type="Rhea" id="RHEA:13701"/>
        <dbReference type="ChEBI" id="CHEBI:57287"/>
        <dbReference type="ChEBI" id="CHEBI:57288"/>
        <dbReference type="ChEBI" id="CHEBI:57476"/>
        <dbReference type="ChEBI" id="CHEBI:57716"/>
        <dbReference type="EC" id="2.3.1.31"/>
    </reaction>
</comment>